<comment type="subcellular location">
    <subcellularLocation>
        <location evidence="6">Cell membrane</location>
        <topology evidence="6">Multi-pass membrane protein</topology>
    </subcellularLocation>
    <subcellularLocation>
        <location evidence="1">Membrane</location>
    </subcellularLocation>
</comment>
<organism evidence="7 8">
    <name type="scientific">Rhizobium metallidurans</name>
    <dbReference type="NCBI Taxonomy" id="1265931"/>
    <lineage>
        <taxon>Bacteria</taxon>
        <taxon>Pseudomonadati</taxon>
        <taxon>Pseudomonadota</taxon>
        <taxon>Alphaproteobacteria</taxon>
        <taxon>Hyphomicrobiales</taxon>
        <taxon>Rhizobiaceae</taxon>
        <taxon>Rhizobium/Agrobacterium group</taxon>
        <taxon>Rhizobium</taxon>
    </lineage>
</organism>
<name>A0A7W6CXE6_9HYPH</name>
<keyword evidence="4 6" id="KW-1133">Transmembrane helix</keyword>
<evidence type="ECO:0000256" key="2">
    <source>
        <dbReference type="ARBA" id="ARBA00007165"/>
    </source>
</evidence>
<comment type="caution">
    <text evidence="7">The sequence shown here is derived from an EMBL/GenBank/DDBJ whole genome shotgun (WGS) entry which is preliminary data.</text>
</comment>
<evidence type="ECO:0000256" key="3">
    <source>
        <dbReference type="ARBA" id="ARBA00022692"/>
    </source>
</evidence>
<evidence type="ECO:0000313" key="8">
    <source>
        <dbReference type="Proteomes" id="UP000582090"/>
    </source>
</evidence>
<keyword evidence="3 6" id="KW-0812">Transmembrane</keyword>
<sequence length="250" mass="27293">MTDAKAAPRRAPSVFTAAAVLVALAILVSLGTWQVERLRWKEGLLADIAARLAAPAVPLAEIEAMAAKGEDIEYRRVAASGVYDNSRERHFFATWRGLTGYYVYTPLRLADGRDLFVNRGFVPYDNKEPETRMQGQLTGERTVNGLARARLPGKPSWAVPDNDVAKNIFYWKDLDVMASSAGLDKAAVVPLFVDADDTPNPKGLPVGGVTDVNLPNSHLQYAVTWYGLAATLVAIVAVAWFRRRGDPPAQ</sequence>
<evidence type="ECO:0000256" key="5">
    <source>
        <dbReference type="ARBA" id="ARBA00023136"/>
    </source>
</evidence>
<evidence type="ECO:0000313" key="7">
    <source>
        <dbReference type="EMBL" id="MBB3965435.1"/>
    </source>
</evidence>
<dbReference type="CDD" id="cd06662">
    <property type="entry name" value="SURF1"/>
    <property type="match status" value="1"/>
</dbReference>
<evidence type="ECO:0000256" key="4">
    <source>
        <dbReference type="ARBA" id="ARBA00022989"/>
    </source>
</evidence>
<dbReference type="PANTHER" id="PTHR23427:SF2">
    <property type="entry name" value="SURFEIT LOCUS PROTEIN 1"/>
    <property type="match status" value="1"/>
</dbReference>
<keyword evidence="5 6" id="KW-0472">Membrane</keyword>
<evidence type="ECO:0000256" key="6">
    <source>
        <dbReference type="RuleBase" id="RU363076"/>
    </source>
</evidence>
<gene>
    <name evidence="7" type="ORF">GGQ67_003108</name>
</gene>
<protein>
    <recommendedName>
        <fullName evidence="6">SURF1-like protein</fullName>
    </recommendedName>
</protein>
<keyword evidence="8" id="KW-1185">Reference proteome</keyword>
<reference evidence="7 8" key="1">
    <citation type="submission" date="2020-08" db="EMBL/GenBank/DDBJ databases">
        <title>Genomic Encyclopedia of Type Strains, Phase IV (KMG-IV): sequencing the most valuable type-strain genomes for metagenomic binning, comparative biology and taxonomic classification.</title>
        <authorList>
            <person name="Goeker M."/>
        </authorList>
    </citation>
    <scope>NUCLEOTIDE SEQUENCE [LARGE SCALE GENOMIC DNA]</scope>
    <source>
        <strain evidence="7 8">DSM 26575</strain>
    </source>
</reference>
<feature type="transmembrane region" description="Helical" evidence="6">
    <location>
        <begin position="12"/>
        <end position="33"/>
    </location>
</feature>
<accession>A0A7W6CXE6</accession>
<feature type="transmembrane region" description="Helical" evidence="6">
    <location>
        <begin position="223"/>
        <end position="241"/>
    </location>
</feature>
<dbReference type="PANTHER" id="PTHR23427">
    <property type="entry name" value="SURFEIT LOCUS PROTEIN"/>
    <property type="match status" value="1"/>
</dbReference>
<proteinExistence type="inferred from homology"/>
<dbReference type="GO" id="GO:0005886">
    <property type="term" value="C:plasma membrane"/>
    <property type="evidence" value="ECO:0007669"/>
    <property type="project" value="UniProtKB-SubCell"/>
</dbReference>
<comment type="similarity">
    <text evidence="2 6">Belongs to the SURF1 family.</text>
</comment>
<dbReference type="PROSITE" id="PS50895">
    <property type="entry name" value="SURF1"/>
    <property type="match status" value="1"/>
</dbReference>
<keyword evidence="6" id="KW-1003">Cell membrane</keyword>
<evidence type="ECO:0000256" key="1">
    <source>
        <dbReference type="ARBA" id="ARBA00004370"/>
    </source>
</evidence>
<dbReference type="EMBL" id="JACIDW010000010">
    <property type="protein sequence ID" value="MBB3965435.1"/>
    <property type="molecule type" value="Genomic_DNA"/>
</dbReference>
<dbReference type="Pfam" id="PF02104">
    <property type="entry name" value="SURF1"/>
    <property type="match status" value="1"/>
</dbReference>
<dbReference type="Proteomes" id="UP000582090">
    <property type="component" value="Unassembled WGS sequence"/>
</dbReference>
<dbReference type="InterPro" id="IPR002994">
    <property type="entry name" value="Surf1/Shy1"/>
</dbReference>
<dbReference type="AlphaFoldDB" id="A0A7W6CXE6"/>
<dbReference type="InterPro" id="IPR045214">
    <property type="entry name" value="Surf1/Surf4"/>
</dbReference>